<evidence type="ECO:0000256" key="1">
    <source>
        <dbReference type="SAM" id="MobiDB-lite"/>
    </source>
</evidence>
<gene>
    <name evidence="2" type="ORF">CSUI_008894</name>
</gene>
<evidence type="ECO:0000313" key="2">
    <source>
        <dbReference type="EMBL" id="PHJ17287.1"/>
    </source>
</evidence>
<feature type="compositionally biased region" description="Basic and acidic residues" evidence="1">
    <location>
        <begin position="246"/>
        <end position="258"/>
    </location>
</feature>
<dbReference type="EMBL" id="MIGC01005130">
    <property type="protein sequence ID" value="PHJ17287.1"/>
    <property type="molecule type" value="Genomic_DNA"/>
</dbReference>
<dbReference type="GeneID" id="94432224"/>
<protein>
    <submittedName>
        <fullName evidence="2">Uncharacterized protein</fullName>
    </submittedName>
</protein>
<sequence>MASEEGAIKKEETEKEEGENRKIRATGMTSFSSSFSSHSLHADVIPSFTLSPSSSLAFSSSPSSFLLFPSKEGSLVHTPVHTQAETFISFSDVCSHESRKDRGDHSSSFLSIALGQNESKKNFSRNEHLLRSQHSDVSSGVCTLPGDTAISLVDREVSSTSGIAAIPPPRPLVNGVERREEKGEEIQQKKVLLIDKENTAEGLIEERTDGVTGSLQDEEMERKKETESEEEKSLLHNETQMNTRQGKKEKEEEKDKPTCHSRSTGSLERREEGDEVHAKLRDGSFTACSG</sequence>
<dbReference type="AlphaFoldDB" id="A0A2C6KIA1"/>
<feature type="compositionally biased region" description="Basic and acidic residues" evidence="1">
    <location>
        <begin position="267"/>
        <end position="282"/>
    </location>
</feature>
<keyword evidence="3" id="KW-1185">Reference proteome</keyword>
<dbReference type="VEuPathDB" id="ToxoDB:CSUI_008894"/>
<dbReference type="RefSeq" id="XP_067919012.1">
    <property type="nucleotide sequence ID" value="XM_068069013.1"/>
</dbReference>
<feature type="compositionally biased region" description="Basic and acidic residues" evidence="1">
    <location>
        <begin position="176"/>
        <end position="185"/>
    </location>
</feature>
<feature type="compositionally biased region" description="Basic and acidic residues" evidence="1">
    <location>
        <begin position="1"/>
        <end position="22"/>
    </location>
</feature>
<name>A0A2C6KIA1_9APIC</name>
<reference evidence="2 3" key="1">
    <citation type="journal article" date="2017" name="Int. J. Parasitol.">
        <title>The genome of the protozoan parasite Cystoisospora suis and a reverse vaccinology approach to identify vaccine candidates.</title>
        <authorList>
            <person name="Palmieri N."/>
            <person name="Shrestha A."/>
            <person name="Ruttkowski B."/>
            <person name="Beck T."/>
            <person name="Vogl C."/>
            <person name="Tomley F."/>
            <person name="Blake D.P."/>
            <person name="Joachim A."/>
        </authorList>
    </citation>
    <scope>NUCLEOTIDE SEQUENCE [LARGE SCALE GENOMIC DNA]</scope>
    <source>
        <strain evidence="2 3">Wien I</strain>
    </source>
</reference>
<feature type="region of interest" description="Disordered" evidence="1">
    <location>
        <begin position="161"/>
        <end position="185"/>
    </location>
</feature>
<dbReference type="Proteomes" id="UP000221165">
    <property type="component" value="Unassembled WGS sequence"/>
</dbReference>
<comment type="caution">
    <text evidence="2">The sequence shown here is derived from an EMBL/GenBank/DDBJ whole genome shotgun (WGS) entry which is preliminary data.</text>
</comment>
<evidence type="ECO:0000313" key="3">
    <source>
        <dbReference type="Proteomes" id="UP000221165"/>
    </source>
</evidence>
<feature type="region of interest" description="Disordered" evidence="1">
    <location>
        <begin position="1"/>
        <end position="26"/>
    </location>
</feature>
<proteinExistence type="predicted"/>
<accession>A0A2C6KIA1</accession>
<feature type="compositionally biased region" description="Basic and acidic residues" evidence="1">
    <location>
        <begin position="220"/>
        <end position="235"/>
    </location>
</feature>
<feature type="region of interest" description="Disordered" evidence="1">
    <location>
        <begin position="203"/>
        <end position="290"/>
    </location>
</feature>
<organism evidence="2 3">
    <name type="scientific">Cystoisospora suis</name>
    <dbReference type="NCBI Taxonomy" id="483139"/>
    <lineage>
        <taxon>Eukaryota</taxon>
        <taxon>Sar</taxon>
        <taxon>Alveolata</taxon>
        <taxon>Apicomplexa</taxon>
        <taxon>Conoidasida</taxon>
        <taxon>Coccidia</taxon>
        <taxon>Eucoccidiorida</taxon>
        <taxon>Eimeriorina</taxon>
        <taxon>Sarcocystidae</taxon>
        <taxon>Cystoisospora</taxon>
    </lineage>
</organism>